<feature type="domain" description="C2H2-type" evidence="8">
    <location>
        <begin position="226"/>
        <end position="253"/>
    </location>
</feature>
<evidence type="ECO:0000256" key="7">
    <source>
        <dbReference type="PROSITE-ProRule" id="PRU00042"/>
    </source>
</evidence>
<dbReference type="SUPFAM" id="SSF57667">
    <property type="entry name" value="beta-beta-alpha zinc fingers"/>
    <property type="match status" value="2"/>
</dbReference>
<evidence type="ECO:0000259" key="8">
    <source>
        <dbReference type="PROSITE" id="PS50157"/>
    </source>
</evidence>
<keyword evidence="6" id="KW-0804">Transcription</keyword>
<dbReference type="EMBL" id="JTDE01009138">
    <property type="protein sequence ID" value="KAF7234608.1"/>
    <property type="molecule type" value="Genomic_DNA"/>
</dbReference>
<evidence type="ECO:0000256" key="1">
    <source>
        <dbReference type="ARBA" id="ARBA00022723"/>
    </source>
</evidence>
<dbReference type="GO" id="GO:0000978">
    <property type="term" value="F:RNA polymerase II cis-regulatory region sequence-specific DNA binding"/>
    <property type="evidence" value="ECO:0007669"/>
    <property type="project" value="TreeGrafter"/>
</dbReference>
<evidence type="ECO:0000256" key="2">
    <source>
        <dbReference type="ARBA" id="ARBA00022737"/>
    </source>
</evidence>
<sequence length="364" mass="40715">MEDHFNDTHWPSNADIAHFSTWQNTLYRPDPLASFYDGSASYGKSLLCPSESCFFDTRTHAYPVHTFSINLPMNNLYKPGYVGIVQHTPLSSDTAHGIAHTNQQALDECSHYATTAYPCTCNPDVIGVRPALIPPVVVPIRTARPQVQMNNVTGAGPRNSGTPTENMAENETSLRRFICDYPGCEKSYGKRSHLTAHYRKHTGERPYVCLYPLPARIGKTLLDRIFGGTVCGQRFSRSDQLTRHRRKHENYKPFECPVCQRSFFRADHRQAHLRTHRIPNVSTKQSTPHLTSTVTNPSITSCSVPHEEKTVSSSYSSSSAHRTALCFPFISSVCSEPWVCSGFPSVPPCSVHLADETQSSYFSL</sequence>
<dbReference type="Pfam" id="PF00096">
    <property type="entry name" value="zf-C2H2"/>
    <property type="match status" value="3"/>
</dbReference>
<evidence type="ECO:0000313" key="10">
    <source>
        <dbReference type="Proteomes" id="UP000822476"/>
    </source>
</evidence>
<dbReference type="Gene3D" id="3.30.160.60">
    <property type="entry name" value="Classic Zinc Finger"/>
    <property type="match status" value="3"/>
</dbReference>
<dbReference type="InterPro" id="IPR036236">
    <property type="entry name" value="Znf_C2H2_sf"/>
</dbReference>
<evidence type="ECO:0000256" key="5">
    <source>
        <dbReference type="ARBA" id="ARBA00023015"/>
    </source>
</evidence>
<keyword evidence="1" id="KW-0479">Metal-binding</keyword>
<keyword evidence="3 7" id="KW-0863">Zinc-finger</keyword>
<evidence type="ECO:0000256" key="3">
    <source>
        <dbReference type="ARBA" id="ARBA00022771"/>
    </source>
</evidence>
<dbReference type="AlphaFoldDB" id="A0A8S9YDV9"/>
<comment type="caution">
    <text evidence="9">The sequence shown here is derived from an EMBL/GenBank/DDBJ whole genome shotgun (WGS) entry which is preliminary data.</text>
</comment>
<dbReference type="FunFam" id="3.30.160.60:FF:000032">
    <property type="entry name" value="Krueppel-like factor 4"/>
    <property type="match status" value="1"/>
</dbReference>
<keyword evidence="5" id="KW-0805">Transcription regulation</keyword>
<gene>
    <name evidence="9" type="ORF">EG68_11865</name>
</gene>
<evidence type="ECO:0000256" key="4">
    <source>
        <dbReference type="ARBA" id="ARBA00022833"/>
    </source>
</evidence>
<evidence type="ECO:0000313" key="9">
    <source>
        <dbReference type="EMBL" id="KAF7234608.1"/>
    </source>
</evidence>
<dbReference type="PROSITE" id="PS50157">
    <property type="entry name" value="ZINC_FINGER_C2H2_2"/>
    <property type="match status" value="3"/>
</dbReference>
<feature type="domain" description="C2H2-type" evidence="8">
    <location>
        <begin position="177"/>
        <end position="206"/>
    </location>
</feature>
<dbReference type="PANTHER" id="PTHR23235">
    <property type="entry name" value="KRUEPPEL-LIKE TRANSCRIPTION FACTOR"/>
    <property type="match status" value="1"/>
</dbReference>
<dbReference type="Proteomes" id="UP000822476">
    <property type="component" value="Unassembled WGS sequence"/>
</dbReference>
<keyword evidence="10" id="KW-1185">Reference proteome</keyword>
<dbReference type="InterPro" id="IPR013087">
    <property type="entry name" value="Znf_C2H2_type"/>
</dbReference>
<dbReference type="GO" id="GO:0000981">
    <property type="term" value="F:DNA-binding transcription factor activity, RNA polymerase II-specific"/>
    <property type="evidence" value="ECO:0007669"/>
    <property type="project" value="TreeGrafter"/>
</dbReference>
<accession>A0A8S9YDV9</accession>
<evidence type="ECO:0000256" key="6">
    <source>
        <dbReference type="ARBA" id="ARBA00023163"/>
    </source>
</evidence>
<protein>
    <recommendedName>
        <fullName evidence="8">C2H2-type domain-containing protein</fullName>
    </recommendedName>
</protein>
<name>A0A8S9YDV9_9TREM</name>
<reference evidence="9" key="1">
    <citation type="submission" date="2019-07" db="EMBL/GenBank/DDBJ databases">
        <title>Annotation for the trematode Paragonimus miyazaki's.</title>
        <authorList>
            <person name="Choi Y.-J."/>
        </authorList>
    </citation>
    <scope>NUCLEOTIDE SEQUENCE</scope>
    <source>
        <strain evidence="9">Japan</strain>
    </source>
</reference>
<dbReference type="PROSITE" id="PS00028">
    <property type="entry name" value="ZINC_FINGER_C2H2_1"/>
    <property type="match status" value="2"/>
</dbReference>
<keyword evidence="4" id="KW-0862">Zinc</keyword>
<dbReference type="GO" id="GO:0008270">
    <property type="term" value="F:zinc ion binding"/>
    <property type="evidence" value="ECO:0007669"/>
    <property type="project" value="UniProtKB-KW"/>
</dbReference>
<keyword evidence="2" id="KW-0677">Repeat</keyword>
<proteinExistence type="predicted"/>
<dbReference type="OrthoDB" id="4748970at2759"/>
<dbReference type="SMART" id="SM00355">
    <property type="entry name" value="ZnF_C2H2"/>
    <property type="match status" value="3"/>
</dbReference>
<dbReference type="PANTHER" id="PTHR23235:SF120">
    <property type="entry name" value="KRUPPEL-LIKE FACTOR 15"/>
    <property type="match status" value="1"/>
</dbReference>
<organism evidence="9 10">
    <name type="scientific">Paragonimus skrjabini miyazakii</name>
    <dbReference type="NCBI Taxonomy" id="59628"/>
    <lineage>
        <taxon>Eukaryota</taxon>
        <taxon>Metazoa</taxon>
        <taxon>Spiralia</taxon>
        <taxon>Lophotrochozoa</taxon>
        <taxon>Platyhelminthes</taxon>
        <taxon>Trematoda</taxon>
        <taxon>Digenea</taxon>
        <taxon>Plagiorchiida</taxon>
        <taxon>Troglotremata</taxon>
        <taxon>Troglotrematidae</taxon>
        <taxon>Paragonimus</taxon>
    </lineage>
</organism>
<feature type="domain" description="C2H2-type" evidence="8">
    <location>
        <begin position="254"/>
        <end position="276"/>
    </location>
</feature>